<dbReference type="Pfam" id="PF00581">
    <property type="entry name" value="Rhodanese"/>
    <property type="match status" value="1"/>
</dbReference>
<dbReference type="OrthoDB" id="8300214at2759"/>
<comment type="caution">
    <text evidence="2">The sequence shown here is derived from an EMBL/GenBank/DDBJ whole genome shotgun (WGS) entry which is preliminary data.</text>
</comment>
<dbReference type="GO" id="GO:0005737">
    <property type="term" value="C:cytoplasm"/>
    <property type="evidence" value="ECO:0007669"/>
    <property type="project" value="TreeGrafter"/>
</dbReference>
<dbReference type="GO" id="GO:0005634">
    <property type="term" value="C:nucleus"/>
    <property type="evidence" value="ECO:0007669"/>
    <property type="project" value="TreeGrafter"/>
</dbReference>
<dbReference type="EMBL" id="JAPQKI010000010">
    <property type="protein sequence ID" value="KAJ5085554.1"/>
    <property type="molecule type" value="Genomic_DNA"/>
</dbReference>
<reference evidence="2" key="1">
    <citation type="submission" date="2022-11" db="EMBL/GenBank/DDBJ databases">
        <authorList>
            <person name="Petersen C."/>
        </authorList>
    </citation>
    <scope>NUCLEOTIDE SEQUENCE</scope>
    <source>
        <strain evidence="2">IBT 30761</strain>
    </source>
</reference>
<dbReference type="GeneID" id="81361795"/>
<organism evidence="2 3">
    <name type="scientific">Penicillium argentinense</name>
    <dbReference type="NCBI Taxonomy" id="1131581"/>
    <lineage>
        <taxon>Eukaryota</taxon>
        <taxon>Fungi</taxon>
        <taxon>Dikarya</taxon>
        <taxon>Ascomycota</taxon>
        <taxon>Pezizomycotina</taxon>
        <taxon>Eurotiomycetes</taxon>
        <taxon>Eurotiomycetidae</taxon>
        <taxon>Eurotiales</taxon>
        <taxon>Aspergillaceae</taxon>
        <taxon>Penicillium</taxon>
    </lineage>
</organism>
<keyword evidence="3" id="KW-1185">Reference proteome</keyword>
<sequence>MSQDPSQPWHTAYPTPKSQAATLPRQEVLGWLRGEKVVGRDFLLIDVRRDDFEGGTIHGSLNLPAQSFYTTMSTLYALVKSSGVKTVVFYCGSCCGRGPRAAGWFADYLNDKEDFSLQSVILEGGIKGWVKAGSEYTALIDGFDASVWKQ</sequence>
<dbReference type="PANTHER" id="PTHR10828">
    <property type="entry name" value="M-PHASE INDUCER PHOSPHATASE DUAL SPECIFICITY PHOSPHATASE CDC25"/>
    <property type="match status" value="1"/>
</dbReference>
<evidence type="ECO:0000259" key="1">
    <source>
        <dbReference type="PROSITE" id="PS50206"/>
    </source>
</evidence>
<dbReference type="CDD" id="cd01443">
    <property type="entry name" value="Cdc25_Acr2p"/>
    <property type="match status" value="1"/>
</dbReference>
<dbReference type="SMART" id="SM00450">
    <property type="entry name" value="RHOD"/>
    <property type="match status" value="1"/>
</dbReference>
<dbReference type="InterPro" id="IPR001763">
    <property type="entry name" value="Rhodanese-like_dom"/>
</dbReference>
<dbReference type="PANTHER" id="PTHR10828:SF50">
    <property type="entry name" value="REDUCTASE (ARC2), PUTATIVE (AFU_ORTHOLOGUE AFUA_6G13400)-RELATED"/>
    <property type="match status" value="1"/>
</dbReference>
<dbReference type="GO" id="GO:0004725">
    <property type="term" value="F:protein tyrosine phosphatase activity"/>
    <property type="evidence" value="ECO:0007669"/>
    <property type="project" value="TreeGrafter"/>
</dbReference>
<dbReference type="InterPro" id="IPR036873">
    <property type="entry name" value="Rhodanese-like_dom_sf"/>
</dbReference>
<evidence type="ECO:0000313" key="2">
    <source>
        <dbReference type="EMBL" id="KAJ5085554.1"/>
    </source>
</evidence>
<dbReference type="PROSITE" id="PS50206">
    <property type="entry name" value="RHODANESE_3"/>
    <property type="match status" value="1"/>
</dbReference>
<dbReference type="SUPFAM" id="SSF52821">
    <property type="entry name" value="Rhodanese/Cell cycle control phosphatase"/>
    <property type="match status" value="1"/>
</dbReference>
<protein>
    <recommendedName>
        <fullName evidence="1">Rhodanese domain-containing protein</fullName>
    </recommendedName>
</protein>
<gene>
    <name evidence="2" type="ORF">N7532_010325</name>
</gene>
<reference evidence="2" key="2">
    <citation type="journal article" date="2023" name="IMA Fungus">
        <title>Comparative genomic study of the Penicillium genus elucidates a diverse pangenome and 15 lateral gene transfer events.</title>
        <authorList>
            <person name="Petersen C."/>
            <person name="Sorensen T."/>
            <person name="Nielsen M.R."/>
            <person name="Sondergaard T.E."/>
            <person name="Sorensen J.L."/>
            <person name="Fitzpatrick D.A."/>
            <person name="Frisvad J.C."/>
            <person name="Nielsen K.L."/>
        </authorList>
    </citation>
    <scope>NUCLEOTIDE SEQUENCE</scope>
    <source>
        <strain evidence="2">IBT 30761</strain>
    </source>
</reference>
<dbReference type="RefSeq" id="XP_056470232.1">
    <property type="nucleotide sequence ID" value="XM_056622816.1"/>
</dbReference>
<proteinExistence type="predicted"/>
<feature type="domain" description="Rhodanese" evidence="1">
    <location>
        <begin position="38"/>
        <end position="138"/>
    </location>
</feature>
<dbReference type="AlphaFoldDB" id="A0A9W9EPR9"/>
<dbReference type="Gene3D" id="3.40.250.10">
    <property type="entry name" value="Rhodanese-like domain"/>
    <property type="match status" value="1"/>
</dbReference>
<accession>A0A9W9EPR9</accession>
<name>A0A9W9EPR9_9EURO</name>
<dbReference type="Proteomes" id="UP001149074">
    <property type="component" value="Unassembled WGS sequence"/>
</dbReference>
<evidence type="ECO:0000313" key="3">
    <source>
        <dbReference type="Proteomes" id="UP001149074"/>
    </source>
</evidence>